<feature type="domain" description="PRTase-CE" evidence="1">
    <location>
        <begin position="54"/>
        <end position="355"/>
    </location>
</feature>
<dbReference type="Proteomes" id="UP000321436">
    <property type="component" value="Unassembled WGS sequence"/>
</dbReference>
<proteinExistence type="predicted"/>
<protein>
    <recommendedName>
        <fullName evidence="1">PRTase-CE domain-containing protein</fullName>
    </recommendedName>
</protein>
<gene>
    <name evidence="2" type="ORF">CCY01nite_08010</name>
</gene>
<keyword evidence="3" id="KW-1185">Reference proteome</keyword>
<dbReference type="EMBL" id="BKAU01000001">
    <property type="protein sequence ID" value="GEP94541.1"/>
    <property type="molecule type" value="Genomic_DNA"/>
</dbReference>
<evidence type="ECO:0000313" key="2">
    <source>
        <dbReference type="EMBL" id="GEP94541.1"/>
    </source>
</evidence>
<sequence length="362" mass="41917">MRSGLAEKLLAKTMNWSAEETSRQRPLLQALASFKYNEYQQFSPGTRFIESLVKWLSQFETEEEKNTAYQFVLDSLIFISSDQMAHLVNITYADKIQPIVIAKTASVIRLNPFWVSKIVKSTTYKVSLRRSLFIGLSDGSKIDLLRRSTPRISNEQVLTTYSISEEKRNDMLNELKKEKINSKFNTVFLIDDFTASGTSYFRKSGEEWKGKIYKFLQSILPNGENASLRQENEPLDIHIIFYIATIEALAKLKENIQTYKDEHPESNFTFTIDAVQIIGSEIKTEILSKTAFIDLVKKYFDKSIIDRHYKEGKHDEPYLGFNECCLPVILNHNTPNNSLPILWFPDDKIIGLFPRVKRHKDE</sequence>
<evidence type="ECO:0000313" key="3">
    <source>
        <dbReference type="Proteomes" id="UP000321436"/>
    </source>
</evidence>
<dbReference type="AlphaFoldDB" id="A0A512RFR5"/>
<organism evidence="2 3">
    <name type="scientific">Chitinophaga cymbidii</name>
    <dbReference type="NCBI Taxonomy" id="1096750"/>
    <lineage>
        <taxon>Bacteria</taxon>
        <taxon>Pseudomonadati</taxon>
        <taxon>Bacteroidota</taxon>
        <taxon>Chitinophagia</taxon>
        <taxon>Chitinophagales</taxon>
        <taxon>Chitinophagaceae</taxon>
        <taxon>Chitinophaga</taxon>
    </lineage>
</organism>
<name>A0A512RFR5_9BACT</name>
<comment type="caution">
    <text evidence="2">The sequence shown here is derived from an EMBL/GenBank/DDBJ whole genome shotgun (WGS) entry which is preliminary data.</text>
</comment>
<dbReference type="Pfam" id="PF24390">
    <property type="entry name" value="PRTase-CE"/>
    <property type="match status" value="1"/>
</dbReference>
<dbReference type="OrthoDB" id="2084254at2"/>
<dbReference type="InterPro" id="IPR056920">
    <property type="entry name" value="PRTase-CE"/>
</dbReference>
<reference evidence="2 3" key="1">
    <citation type="submission" date="2019-07" db="EMBL/GenBank/DDBJ databases">
        <title>Whole genome shotgun sequence of Chitinophaga cymbidii NBRC 109752.</title>
        <authorList>
            <person name="Hosoyama A."/>
            <person name="Uohara A."/>
            <person name="Ohji S."/>
            <person name="Ichikawa N."/>
        </authorList>
    </citation>
    <scope>NUCLEOTIDE SEQUENCE [LARGE SCALE GENOMIC DNA]</scope>
    <source>
        <strain evidence="2 3">NBRC 109752</strain>
    </source>
</reference>
<evidence type="ECO:0000259" key="1">
    <source>
        <dbReference type="Pfam" id="PF24390"/>
    </source>
</evidence>
<dbReference type="RefSeq" id="WP_146858036.1">
    <property type="nucleotide sequence ID" value="NZ_BKAU01000001.1"/>
</dbReference>
<accession>A0A512RFR5</accession>